<evidence type="ECO:0000313" key="3">
    <source>
        <dbReference type="EMBL" id="KAF9577088.1"/>
    </source>
</evidence>
<dbReference type="SUPFAM" id="SSF100939">
    <property type="entry name" value="SPOC domain-like"/>
    <property type="match status" value="1"/>
</dbReference>
<feature type="region of interest" description="Disordered" evidence="1">
    <location>
        <begin position="447"/>
        <end position="467"/>
    </location>
</feature>
<sequence length="467" mass="51166">FKREWLMANIYTVFPAPGDGLAEVQMSGLLFALFEKNSYALCRYVAFSEDVRRYLFSSLDDIQTATGKKLEKHRLLATPDMVSACKDFIDSMDLMTAEGGEEYLRPDTTFNPSIQRQMQLVQFRALNPTAEFPPVPESLIAQLCPLPNMLLDAQTYSDQLIRLWDIHQQEKSIKTKRGYGASLGDEAGDKENLAGVQDGSIPGSNSLLDGLLGSVPGNKRHKSESVFGTATASSLAGIAAVAAGGTSISMFGGQSGGRDLAASGMIPFEMMSIREVGTSDPVRDFEAMVKIATINSQQGVRPAGAGWLTVSMAVEQMKRMIVRLITTSFGDQLYEKALDCLKSLRRALSDTQALDVLPLEDDSESATQEKHETIKSRVEMWNAFVKECKTTCLNTAVSPLRTDFWDMVVKQKDELGLLRKGEVPAYAGGVSEEEAEQFMVDSMGDTTIAQEEEPDAPDEDDLLALMD</sequence>
<dbReference type="PANTHER" id="PTHR12604">
    <property type="entry name" value="KU AUTOANTIGEN DNA HELICASE"/>
    <property type="match status" value="1"/>
</dbReference>
<dbReference type="EMBL" id="JAABOA010005318">
    <property type="protein sequence ID" value="KAF9577088.1"/>
    <property type="molecule type" value="Genomic_DNA"/>
</dbReference>
<dbReference type="Gene3D" id="1.25.40.240">
    <property type="entry name" value="Ku, C-terminal domain"/>
    <property type="match status" value="1"/>
</dbReference>
<feature type="domain" description="Ku C-terminal" evidence="2">
    <location>
        <begin position="280"/>
        <end position="352"/>
    </location>
</feature>
<evidence type="ECO:0000259" key="2">
    <source>
        <dbReference type="Pfam" id="PF08785"/>
    </source>
</evidence>
<evidence type="ECO:0000313" key="4">
    <source>
        <dbReference type="Proteomes" id="UP000780801"/>
    </source>
</evidence>
<feature type="domain" description="Ku C-terminal" evidence="2">
    <location>
        <begin position="376"/>
        <end position="439"/>
    </location>
</feature>
<feature type="compositionally biased region" description="Acidic residues" evidence="1">
    <location>
        <begin position="450"/>
        <end position="467"/>
    </location>
</feature>
<dbReference type="SUPFAM" id="SSF101420">
    <property type="entry name" value="C-terminal domain of Ku80"/>
    <property type="match status" value="2"/>
</dbReference>
<dbReference type="InterPro" id="IPR036494">
    <property type="entry name" value="Ku_C_sf"/>
</dbReference>
<name>A0A9P6K9T2_9FUNG</name>
<dbReference type="PANTHER" id="PTHR12604:SF4">
    <property type="entry name" value="X-RAY REPAIR CROSS-COMPLEMENTING PROTEIN 5"/>
    <property type="match status" value="1"/>
</dbReference>
<gene>
    <name evidence="3" type="primary">XRCC5</name>
    <name evidence="3" type="ORF">BGW38_007926</name>
</gene>
<dbReference type="Proteomes" id="UP000780801">
    <property type="component" value="Unassembled WGS sequence"/>
</dbReference>
<proteinExistence type="predicted"/>
<feature type="non-terminal residue" evidence="3">
    <location>
        <position position="1"/>
    </location>
</feature>
<dbReference type="GO" id="GO:0000723">
    <property type="term" value="P:telomere maintenance"/>
    <property type="evidence" value="ECO:0007669"/>
    <property type="project" value="TreeGrafter"/>
</dbReference>
<dbReference type="InterPro" id="IPR016194">
    <property type="entry name" value="SPOC-like_C_dom_sf"/>
</dbReference>
<accession>A0A9P6K9T2</accession>
<dbReference type="GO" id="GO:0003690">
    <property type="term" value="F:double-stranded DNA binding"/>
    <property type="evidence" value="ECO:0007669"/>
    <property type="project" value="TreeGrafter"/>
</dbReference>
<dbReference type="GO" id="GO:0042162">
    <property type="term" value="F:telomeric DNA binding"/>
    <property type="evidence" value="ECO:0007669"/>
    <property type="project" value="TreeGrafter"/>
</dbReference>
<organism evidence="3 4">
    <name type="scientific">Lunasporangiospora selenospora</name>
    <dbReference type="NCBI Taxonomy" id="979761"/>
    <lineage>
        <taxon>Eukaryota</taxon>
        <taxon>Fungi</taxon>
        <taxon>Fungi incertae sedis</taxon>
        <taxon>Mucoromycota</taxon>
        <taxon>Mortierellomycotina</taxon>
        <taxon>Mortierellomycetes</taxon>
        <taxon>Mortierellales</taxon>
        <taxon>Mortierellaceae</taxon>
        <taxon>Lunasporangiospora</taxon>
    </lineage>
</organism>
<dbReference type="Gene3D" id="2.40.290.10">
    <property type="match status" value="1"/>
</dbReference>
<evidence type="ECO:0000256" key="1">
    <source>
        <dbReference type="SAM" id="MobiDB-lite"/>
    </source>
</evidence>
<comment type="caution">
    <text evidence="3">The sequence shown here is derived from an EMBL/GenBank/DDBJ whole genome shotgun (WGS) entry which is preliminary data.</text>
</comment>
<dbReference type="GO" id="GO:0043564">
    <property type="term" value="C:Ku70:Ku80 complex"/>
    <property type="evidence" value="ECO:0007669"/>
    <property type="project" value="TreeGrafter"/>
</dbReference>
<keyword evidence="4" id="KW-1185">Reference proteome</keyword>
<reference evidence="3" key="1">
    <citation type="journal article" date="2020" name="Fungal Divers.">
        <title>Resolving the Mortierellaceae phylogeny through synthesis of multi-gene phylogenetics and phylogenomics.</title>
        <authorList>
            <person name="Vandepol N."/>
            <person name="Liber J."/>
            <person name="Desiro A."/>
            <person name="Na H."/>
            <person name="Kennedy M."/>
            <person name="Barry K."/>
            <person name="Grigoriev I.V."/>
            <person name="Miller A.N."/>
            <person name="O'Donnell K."/>
            <person name="Stajich J.E."/>
            <person name="Bonito G."/>
        </authorList>
    </citation>
    <scope>NUCLEOTIDE SEQUENCE</scope>
    <source>
        <strain evidence="3">KOD1015</strain>
    </source>
</reference>
<dbReference type="AlphaFoldDB" id="A0A9P6K9T2"/>
<dbReference type="GO" id="GO:0006303">
    <property type="term" value="P:double-strand break repair via nonhomologous end joining"/>
    <property type="evidence" value="ECO:0007669"/>
    <property type="project" value="TreeGrafter"/>
</dbReference>
<dbReference type="InterPro" id="IPR014893">
    <property type="entry name" value="Ku_PK_bind"/>
</dbReference>
<dbReference type="Pfam" id="PF08785">
    <property type="entry name" value="Ku_PK_bind"/>
    <property type="match status" value="2"/>
</dbReference>
<dbReference type="OrthoDB" id="30826at2759"/>
<protein>
    <submittedName>
        <fullName evidence="3">X-ray repair cross-complementing protein 5</fullName>
    </submittedName>
</protein>
<dbReference type="Gene3D" id="1.10.1600.10">
    <property type="match status" value="1"/>
</dbReference>